<organism evidence="1 2">
    <name type="scientific">Smallanthus sonchifolius</name>
    <dbReference type="NCBI Taxonomy" id="185202"/>
    <lineage>
        <taxon>Eukaryota</taxon>
        <taxon>Viridiplantae</taxon>
        <taxon>Streptophyta</taxon>
        <taxon>Embryophyta</taxon>
        <taxon>Tracheophyta</taxon>
        <taxon>Spermatophyta</taxon>
        <taxon>Magnoliopsida</taxon>
        <taxon>eudicotyledons</taxon>
        <taxon>Gunneridae</taxon>
        <taxon>Pentapetalae</taxon>
        <taxon>asterids</taxon>
        <taxon>campanulids</taxon>
        <taxon>Asterales</taxon>
        <taxon>Asteraceae</taxon>
        <taxon>Asteroideae</taxon>
        <taxon>Heliantheae alliance</taxon>
        <taxon>Millerieae</taxon>
        <taxon>Smallanthus</taxon>
    </lineage>
</organism>
<keyword evidence="2" id="KW-1185">Reference proteome</keyword>
<reference evidence="2" key="1">
    <citation type="journal article" date="2022" name="Mol. Ecol. Resour.">
        <title>The genomes of chicory, endive, great burdock and yacon provide insights into Asteraceae palaeo-polyploidization history and plant inulin production.</title>
        <authorList>
            <person name="Fan W."/>
            <person name="Wang S."/>
            <person name="Wang H."/>
            <person name="Wang A."/>
            <person name="Jiang F."/>
            <person name="Liu H."/>
            <person name="Zhao H."/>
            <person name="Xu D."/>
            <person name="Zhang Y."/>
        </authorList>
    </citation>
    <scope>NUCLEOTIDE SEQUENCE [LARGE SCALE GENOMIC DNA]</scope>
    <source>
        <strain evidence="2">cv. Yunnan</strain>
    </source>
</reference>
<gene>
    <name evidence="1" type="ORF">L1987_06588</name>
</gene>
<evidence type="ECO:0000313" key="1">
    <source>
        <dbReference type="EMBL" id="KAI3825112.1"/>
    </source>
</evidence>
<name>A0ACB9JYM8_9ASTR</name>
<dbReference type="EMBL" id="CM042019">
    <property type="protein sequence ID" value="KAI3825112.1"/>
    <property type="molecule type" value="Genomic_DNA"/>
</dbReference>
<dbReference type="Proteomes" id="UP001056120">
    <property type="component" value="Linkage Group LG02"/>
</dbReference>
<proteinExistence type="predicted"/>
<comment type="caution">
    <text evidence="1">The sequence shown here is derived from an EMBL/GenBank/DDBJ whole genome shotgun (WGS) entry which is preliminary data.</text>
</comment>
<protein>
    <submittedName>
        <fullName evidence="1">Uncharacterized protein</fullName>
    </submittedName>
</protein>
<reference evidence="1 2" key="2">
    <citation type="journal article" date="2022" name="Mol. Ecol. Resour.">
        <title>The genomes of chicory, endive, great burdock and yacon provide insights into Asteraceae paleo-polyploidization history and plant inulin production.</title>
        <authorList>
            <person name="Fan W."/>
            <person name="Wang S."/>
            <person name="Wang H."/>
            <person name="Wang A."/>
            <person name="Jiang F."/>
            <person name="Liu H."/>
            <person name="Zhao H."/>
            <person name="Xu D."/>
            <person name="Zhang Y."/>
        </authorList>
    </citation>
    <scope>NUCLEOTIDE SEQUENCE [LARGE SCALE GENOMIC DNA]</scope>
    <source>
        <strain evidence="2">cv. Yunnan</strain>
        <tissue evidence="1">Leaves</tissue>
    </source>
</reference>
<accession>A0ACB9JYM8</accession>
<evidence type="ECO:0000313" key="2">
    <source>
        <dbReference type="Proteomes" id="UP001056120"/>
    </source>
</evidence>
<sequence length="119" mass="13812">MHSRVLRERVRERSTLFAYCENRELVVLKRERERERPISSPYKFRCVERMVPDPNASKAPSGLGLDPSKYGSKVDNPTHTVSGWWGSSSNHVDVFLLSWFIACSRLQLQKLLILLKCLH</sequence>